<feature type="region of interest" description="Disordered" evidence="2">
    <location>
        <begin position="463"/>
        <end position="526"/>
    </location>
</feature>
<feature type="region of interest" description="Disordered" evidence="2">
    <location>
        <begin position="753"/>
        <end position="790"/>
    </location>
</feature>
<feature type="coiled-coil region" evidence="1">
    <location>
        <begin position="605"/>
        <end position="632"/>
    </location>
</feature>
<proteinExistence type="predicted"/>
<dbReference type="EMBL" id="JBFXLQ010000029">
    <property type="protein sequence ID" value="KAL2865871.1"/>
    <property type="molecule type" value="Genomic_DNA"/>
</dbReference>
<dbReference type="Proteomes" id="UP001610432">
    <property type="component" value="Unassembled WGS sequence"/>
</dbReference>
<feature type="compositionally biased region" description="Acidic residues" evidence="2">
    <location>
        <begin position="390"/>
        <end position="416"/>
    </location>
</feature>
<sequence>MSTISDLTRSCLKQLNELISSDALAQSQNAVPLRAWKDELGRLRLWAGNIGAHQTGQSSLDYRLRDASHIKGQTIKILEAIKKLLAELQNTLSGEKEDEEDDQLDEDLQSLVAELVLENPSDSALTVQEAYDSLVNKVSQLFDISMTVRKPAQHDRLIGTEKGDAEPFKFNFHQHVSHKYPQAENLLVDRISSAMARQRAILKYRERHHLKLSQGLHIDEAGDNTTVRLSETVASTFKLEAPGQTTDDLMSNSDASFTSYAGSLLSGGEKLAIPALPKEAAGRRPFECPYCYFIITVKDRQAWARHIFRDLSPYICIFSGCSTQNKLYESRKAWYRHIRQAHMANQDVRGSYTCSLCAEGSLPMVSFEKHVGRHLEELSLFVLPRDTEDDEVLDDESGYGESENGESEDGGQETESDVERARERVRDHLLRTQDDIVHAFHNVFGTTSGIDSEGGKIIGVRASEDGPIHLDGQDTRHKNDMSVEDDLQKDNPDPTEGQDSHLVEPQQPDAQTTSSLDVSDPGNFGNEEEITATIRAAVETAGFEPDLGAPESTHEPEARGRRRSVGESSNPERPPRARDRARSRHAAAVSASPSRTRPFRQDLELLRRREEIERLKRELARHRERLLSKEEEEEEVDISVWTRRLARRLEEIKHAAERRGENPQVVHLVEDEEDSDEPEITNICRALRRLGRYEEAQRVEEEKAKAERRSRLQRLEAEEAIERLRLEEEEEQIMKEGFKRRLRDESGYTEEEIEDIVSRRAKRDEEREKQHSGEIAKKDKGREEDEQQHHNTWIKVHRKYLLPETLNAYNLPWDWAEDDTHYIIIKQWINEDLQEKIFEHTQRLREDRLHTLTSGTSSELKSRDGTKGKTDLERKKNPGRRSWIFT</sequence>
<dbReference type="PANTHER" id="PTHR35391">
    <property type="entry name" value="C2H2-TYPE DOMAIN-CONTAINING PROTEIN-RELATED"/>
    <property type="match status" value="1"/>
</dbReference>
<dbReference type="InterPro" id="IPR058925">
    <property type="entry name" value="zf-C2H2_AcuF"/>
</dbReference>
<evidence type="ECO:0000313" key="4">
    <source>
        <dbReference type="EMBL" id="KAL2865871.1"/>
    </source>
</evidence>
<evidence type="ECO:0000313" key="5">
    <source>
        <dbReference type="Proteomes" id="UP001610432"/>
    </source>
</evidence>
<feature type="compositionally biased region" description="Basic and acidic residues" evidence="2">
    <location>
        <begin position="463"/>
        <end position="502"/>
    </location>
</feature>
<feature type="region of interest" description="Disordered" evidence="2">
    <location>
        <begin position="542"/>
        <end position="598"/>
    </location>
</feature>
<dbReference type="RefSeq" id="XP_070884850.1">
    <property type="nucleotide sequence ID" value="XM_071033267.1"/>
</dbReference>
<reference evidence="4 5" key="1">
    <citation type="submission" date="2024-07" db="EMBL/GenBank/DDBJ databases">
        <title>Section-level genome sequencing and comparative genomics of Aspergillus sections Usti and Cavernicolus.</title>
        <authorList>
            <consortium name="Lawrence Berkeley National Laboratory"/>
            <person name="Nybo J.L."/>
            <person name="Vesth T.C."/>
            <person name="Theobald S."/>
            <person name="Frisvad J.C."/>
            <person name="Larsen T.O."/>
            <person name="Kjaerboelling I."/>
            <person name="Rothschild-Mancinelli K."/>
            <person name="Lyhne E.K."/>
            <person name="Kogle M.E."/>
            <person name="Barry K."/>
            <person name="Clum A."/>
            <person name="Na H."/>
            <person name="Ledsgaard L."/>
            <person name="Lin J."/>
            <person name="Lipzen A."/>
            <person name="Kuo A."/>
            <person name="Riley R."/>
            <person name="Mondo S."/>
            <person name="Labutti K."/>
            <person name="Haridas S."/>
            <person name="Pangalinan J."/>
            <person name="Salamov A.A."/>
            <person name="Simmons B.A."/>
            <person name="Magnuson J.K."/>
            <person name="Chen J."/>
            <person name="Drula E."/>
            <person name="Henrissat B."/>
            <person name="Wiebenga A."/>
            <person name="Lubbers R.J."/>
            <person name="Gomes A.C."/>
            <person name="Macurrencykelacurrency M.R."/>
            <person name="Stajich J."/>
            <person name="Grigoriev I.V."/>
            <person name="Mortensen U.H."/>
            <person name="De Vries R.P."/>
            <person name="Baker S.E."/>
            <person name="Andersen M.R."/>
        </authorList>
    </citation>
    <scope>NUCLEOTIDE SEQUENCE [LARGE SCALE GENOMIC DNA]</scope>
    <source>
        <strain evidence="4 5">CBS 449.75</strain>
    </source>
</reference>
<feature type="compositionally biased region" description="Polar residues" evidence="2">
    <location>
        <begin position="508"/>
        <end position="517"/>
    </location>
</feature>
<feature type="region of interest" description="Disordered" evidence="2">
    <location>
        <begin position="390"/>
        <end position="421"/>
    </location>
</feature>
<dbReference type="PANTHER" id="PTHR35391:SF7">
    <property type="entry name" value="C2H2-TYPE DOMAIN-CONTAINING PROTEIN"/>
    <property type="match status" value="1"/>
</dbReference>
<feature type="compositionally biased region" description="Low complexity" evidence="2">
    <location>
        <begin position="586"/>
        <end position="595"/>
    </location>
</feature>
<keyword evidence="5" id="KW-1185">Reference proteome</keyword>
<keyword evidence="1" id="KW-0175">Coiled coil</keyword>
<feature type="domain" description="Oxidoreductase acuF-like C2H2 type zinc-finger" evidence="3">
    <location>
        <begin position="284"/>
        <end position="311"/>
    </location>
</feature>
<protein>
    <recommendedName>
        <fullName evidence="3">Oxidoreductase acuF-like C2H2 type zinc-finger domain-containing protein</fullName>
    </recommendedName>
</protein>
<feature type="coiled-coil region" evidence="1">
    <location>
        <begin position="696"/>
        <end position="734"/>
    </location>
</feature>
<evidence type="ECO:0000256" key="1">
    <source>
        <dbReference type="SAM" id="Coils"/>
    </source>
</evidence>
<evidence type="ECO:0000256" key="2">
    <source>
        <dbReference type="SAM" id="MobiDB-lite"/>
    </source>
</evidence>
<feature type="compositionally biased region" description="Basic and acidic residues" evidence="2">
    <location>
        <begin position="860"/>
        <end position="876"/>
    </location>
</feature>
<gene>
    <name evidence="4" type="ORF">BJX67DRAFT_382554</name>
</gene>
<accession>A0ABR4LN71</accession>
<evidence type="ECO:0000259" key="3">
    <source>
        <dbReference type="Pfam" id="PF26082"/>
    </source>
</evidence>
<feature type="compositionally biased region" description="Basic and acidic residues" evidence="2">
    <location>
        <begin position="756"/>
        <end position="789"/>
    </location>
</feature>
<comment type="caution">
    <text evidence="4">The sequence shown here is derived from an EMBL/GenBank/DDBJ whole genome shotgun (WGS) entry which is preliminary data.</text>
</comment>
<feature type="region of interest" description="Disordered" evidence="2">
    <location>
        <begin position="853"/>
        <end position="886"/>
    </location>
</feature>
<name>A0ABR4LN71_9EURO</name>
<organism evidence="4 5">
    <name type="scientific">Aspergillus lucknowensis</name>
    <dbReference type="NCBI Taxonomy" id="176173"/>
    <lineage>
        <taxon>Eukaryota</taxon>
        <taxon>Fungi</taxon>
        <taxon>Dikarya</taxon>
        <taxon>Ascomycota</taxon>
        <taxon>Pezizomycotina</taxon>
        <taxon>Eurotiomycetes</taxon>
        <taxon>Eurotiomycetidae</taxon>
        <taxon>Eurotiales</taxon>
        <taxon>Aspergillaceae</taxon>
        <taxon>Aspergillus</taxon>
        <taxon>Aspergillus subgen. Nidulantes</taxon>
    </lineage>
</organism>
<dbReference type="Pfam" id="PF26082">
    <property type="entry name" value="zf-C2H2_AcuF"/>
    <property type="match status" value="1"/>
</dbReference>
<dbReference type="GeneID" id="98148339"/>